<sequence>MSTAPAAVPFADAIPPELEADTQAVLDKLTTGRPLDPEVRARIHQAAARVREELVRKYGVLDIGVPAVRELRDR</sequence>
<dbReference type="AlphaFoldDB" id="A0A517XL14"/>
<dbReference type="EMBL" id="CP036273">
    <property type="protein sequence ID" value="QDU18190.1"/>
    <property type="molecule type" value="Genomic_DNA"/>
</dbReference>
<dbReference type="KEGG" id="uli:ETAA1_00730"/>
<organism evidence="1 2">
    <name type="scientific">Urbifossiella limnaea</name>
    <dbReference type="NCBI Taxonomy" id="2528023"/>
    <lineage>
        <taxon>Bacteria</taxon>
        <taxon>Pseudomonadati</taxon>
        <taxon>Planctomycetota</taxon>
        <taxon>Planctomycetia</taxon>
        <taxon>Gemmatales</taxon>
        <taxon>Gemmataceae</taxon>
        <taxon>Urbifossiella</taxon>
    </lineage>
</organism>
<gene>
    <name evidence="1" type="ORF">ETAA1_00730</name>
</gene>
<evidence type="ECO:0000313" key="1">
    <source>
        <dbReference type="EMBL" id="QDU18190.1"/>
    </source>
</evidence>
<name>A0A517XL14_9BACT</name>
<proteinExistence type="predicted"/>
<accession>A0A517XL14</accession>
<dbReference type="RefSeq" id="WP_145233305.1">
    <property type="nucleotide sequence ID" value="NZ_CP036273.1"/>
</dbReference>
<protein>
    <submittedName>
        <fullName evidence="1">Uncharacterized protein</fullName>
    </submittedName>
</protein>
<evidence type="ECO:0000313" key="2">
    <source>
        <dbReference type="Proteomes" id="UP000319576"/>
    </source>
</evidence>
<reference evidence="1 2" key="1">
    <citation type="submission" date="2019-02" db="EMBL/GenBank/DDBJ databases">
        <title>Deep-cultivation of Planctomycetes and their phenomic and genomic characterization uncovers novel biology.</title>
        <authorList>
            <person name="Wiegand S."/>
            <person name="Jogler M."/>
            <person name="Boedeker C."/>
            <person name="Pinto D."/>
            <person name="Vollmers J."/>
            <person name="Rivas-Marin E."/>
            <person name="Kohn T."/>
            <person name="Peeters S.H."/>
            <person name="Heuer A."/>
            <person name="Rast P."/>
            <person name="Oberbeckmann S."/>
            <person name="Bunk B."/>
            <person name="Jeske O."/>
            <person name="Meyerdierks A."/>
            <person name="Storesund J.E."/>
            <person name="Kallscheuer N."/>
            <person name="Luecker S."/>
            <person name="Lage O.M."/>
            <person name="Pohl T."/>
            <person name="Merkel B.J."/>
            <person name="Hornburger P."/>
            <person name="Mueller R.-W."/>
            <person name="Bruemmer F."/>
            <person name="Labrenz M."/>
            <person name="Spormann A.M."/>
            <person name="Op den Camp H."/>
            <person name="Overmann J."/>
            <person name="Amann R."/>
            <person name="Jetten M.S.M."/>
            <person name="Mascher T."/>
            <person name="Medema M.H."/>
            <person name="Devos D.P."/>
            <person name="Kaster A.-K."/>
            <person name="Ovreas L."/>
            <person name="Rohde M."/>
            <person name="Galperin M.Y."/>
            <person name="Jogler C."/>
        </authorList>
    </citation>
    <scope>NUCLEOTIDE SEQUENCE [LARGE SCALE GENOMIC DNA]</scope>
    <source>
        <strain evidence="1 2">ETA_A1</strain>
    </source>
</reference>
<dbReference type="OrthoDB" id="9865418at2"/>
<dbReference type="Proteomes" id="UP000319576">
    <property type="component" value="Chromosome"/>
</dbReference>
<keyword evidence="2" id="KW-1185">Reference proteome</keyword>